<protein>
    <recommendedName>
        <fullName evidence="3">Alpha/beta hydrolase</fullName>
    </recommendedName>
</protein>
<dbReference type="Proteomes" id="UP000606194">
    <property type="component" value="Unassembled WGS sequence"/>
</dbReference>
<reference evidence="1" key="1">
    <citation type="journal article" date="2014" name="Int. J. Syst. Evol. Microbiol.">
        <title>Complete genome sequence of Corynebacterium casei LMG S-19264T (=DSM 44701T), isolated from a smear-ripened cheese.</title>
        <authorList>
            <consortium name="US DOE Joint Genome Institute (JGI-PGF)"/>
            <person name="Walter F."/>
            <person name="Albersmeier A."/>
            <person name="Kalinowski J."/>
            <person name="Ruckert C."/>
        </authorList>
    </citation>
    <scope>NUCLEOTIDE SEQUENCE</scope>
    <source>
        <strain evidence="1">JCM 4386</strain>
    </source>
</reference>
<comment type="caution">
    <text evidence="1">The sequence shown here is derived from an EMBL/GenBank/DDBJ whole genome shotgun (WGS) entry which is preliminary data.</text>
</comment>
<evidence type="ECO:0008006" key="3">
    <source>
        <dbReference type="Google" id="ProtNLM"/>
    </source>
</evidence>
<proteinExistence type="predicted"/>
<dbReference type="EMBL" id="BMTL01000005">
    <property type="protein sequence ID" value="GGR76313.1"/>
    <property type="molecule type" value="Genomic_DNA"/>
</dbReference>
<reference evidence="1" key="2">
    <citation type="submission" date="2020-09" db="EMBL/GenBank/DDBJ databases">
        <authorList>
            <person name="Sun Q."/>
            <person name="Ohkuma M."/>
        </authorList>
    </citation>
    <scope>NUCLEOTIDE SEQUENCE</scope>
    <source>
        <strain evidence="1">JCM 4386</strain>
    </source>
</reference>
<evidence type="ECO:0000313" key="1">
    <source>
        <dbReference type="EMBL" id="GGR76313.1"/>
    </source>
</evidence>
<accession>A0A918FT93</accession>
<gene>
    <name evidence="1" type="ORF">GCM10010269_14360</name>
</gene>
<organism evidence="1 2">
    <name type="scientific">Streptomyces humidus</name>
    <dbReference type="NCBI Taxonomy" id="52259"/>
    <lineage>
        <taxon>Bacteria</taxon>
        <taxon>Bacillati</taxon>
        <taxon>Actinomycetota</taxon>
        <taxon>Actinomycetes</taxon>
        <taxon>Kitasatosporales</taxon>
        <taxon>Streptomycetaceae</taxon>
        <taxon>Streptomyces</taxon>
    </lineage>
</organism>
<evidence type="ECO:0000313" key="2">
    <source>
        <dbReference type="Proteomes" id="UP000606194"/>
    </source>
</evidence>
<name>A0A918FT93_9ACTN</name>
<keyword evidence="2" id="KW-1185">Reference proteome</keyword>
<dbReference type="AlphaFoldDB" id="A0A918FT93"/>
<sequence>MVRRGCGGAVSGVREGERMDIDRRNNVTVTGNPHGRTVVLAHGFGCDQNMAADRTGPDR</sequence>